<dbReference type="Pfam" id="PF07727">
    <property type="entry name" value="RVT_2"/>
    <property type="match status" value="1"/>
</dbReference>
<name>A0ABQ5CU71_9ASTR</name>
<feature type="domain" description="Reverse transcriptase Ty1/copia-type" evidence="1">
    <location>
        <begin position="33"/>
        <end position="98"/>
    </location>
</feature>
<organism evidence="2 3">
    <name type="scientific">Tanacetum coccineum</name>
    <dbReference type="NCBI Taxonomy" id="301880"/>
    <lineage>
        <taxon>Eukaryota</taxon>
        <taxon>Viridiplantae</taxon>
        <taxon>Streptophyta</taxon>
        <taxon>Embryophyta</taxon>
        <taxon>Tracheophyta</taxon>
        <taxon>Spermatophyta</taxon>
        <taxon>Magnoliopsida</taxon>
        <taxon>eudicotyledons</taxon>
        <taxon>Gunneridae</taxon>
        <taxon>Pentapetalae</taxon>
        <taxon>asterids</taxon>
        <taxon>campanulids</taxon>
        <taxon>Asterales</taxon>
        <taxon>Asteraceae</taxon>
        <taxon>Asteroideae</taxon>
        <taxon>Anthemideae</taxon>
        <taxon>Anthemidinae</taxon>
        <taxon>Tanacetum</taxon>
    </lineage>
</organism>
<dbReference type="EMBL" id="BQNB010014640">
    <property type="protein sequence ID" value="GJT30615.1"/>
    <property type="molecule type" value="Genomic_DNA"/>
</dbReference>
<evidence type="ECO:0000313" key="3">
    <source>
        <dbReference type="Proteomes" id="UP001151760"/>
    </source>
</evidence>
<gene>
    <name evidence="2" type="ORF">Tco_0910890</name>
</gene>
<comment type="caution">
    <text evidence="2">The sequence shown here is derived from an EMBL/GenBank/DDBJ whole genome shotgun (WGS) entry which is preliminary data.</text>
</comment>
<accession>A0ABQ5CU71</accession>
<dbReference type="InterPro" id="IPR013103">
    <property type="entry name" value="RVT_2"/>
</dbReference>
<sequence>MQDESIEFDDVHMELVPPPDCVLLLALKSGFIGYRQEEGLDFEESFALVARLEAIRIFLANAASKNMTVYQMDVKTAFLNGELKRRCLCEQLEGIRQTQDTSTSCLPSEESSLRVKAGTPGVVFFGSIKDTTMALNNITQHADMQVVKTLDVAHLGSDQLLGIMALHTINPLYCDNMSAIGSMLPLTVPDTPGETHRHPDIISSEKQVEEGISLIAGDARSLWKAIKSKIWRKDSIKDDAKEFVLDEDANLKFLRSLPSVWHVVATMIRGQPGLDELDFDDLYNNLRSHKGLSTLKQSTAEQTNIPKGYNEAALKQGEKKTVAIEIQKPLVGKDNYGALIGPRNVDAEAVTYAMSAPD</sequence>
<evidence type="ECO:0000259" key="1">
    <source>
        <dbReference type="Pfam" id="PF07727"/>
    </source>
</evidence>
<evidence type="ECO:0000313" key="2">
    <source>
        <dbReference type="EMBL" id="GJT30615.1"/>
    </source>
</evidence>
<dbReference type="Proteomes" id="UP001151760">
    <property type="component" value="Unassembled WGS sequence"/>
</dbReference>
<protein>
    <submittedName>
        <fullName evidence="2">Retrovirus-related pol polyprotein from transposon TNT 1-94</fullName>
    </submittedName>
</protein>
<keyword evidence="3" id="KW-1185">Reference proteome</keyword>
<proteinExistence type="predicted"/>
<reference evidence="2" key="2">
    <citation type="submission" date="2022-01" db="EMBL/GenBank/DDBJ databases">
        <authorList>
            <person name="Yamashiro T."/>
            <person name="Shiraishi A."/>
            <person name="Satake H."/>
            <person name="Nakayama K."/>
        </authorList>
    </citation>
    <scope>NUCLEOTIDE SEQUENCE</scope>
</reference>
<reference evidence="2" key="1">
    <citation type="journal article" date="2022" name="Int. J. Mol. Sci.">
        <title>Draft Genome of Tanacetum Coccineum: Genomic Comparison of Closely Related Tanacetum-Family Plants.</title>
        <authorList>
            <person name="Yamashiro T."/>
            <person name="Shiraishi A."/>
            <person name="Nakayama K."/>
            <person name="Satake H."/>
        </authorList>
    </citation>
    <scope>NUCLEOTIDE SEQUENCE</scope>
</reference>